<evidence type="ECO:0000313" key="1">
    <source>
        <dbReference type="EMBL" id="KAG7362992.1"/>
    </source>
</evidence>
<gene>
    <name evidence="1" type="ORF">IV203_026352</name>
</gene>
<protein>
    <recommendedName>
        <fullName evidence="3">F-box domain-containing protein</fullName>
    </recommendedName>
</protein>
<proteinExistence type="predicted"/>
<dbReference type="EMBL" id="JAGRRH010000010">
    <property type="protein sequence ID" value="KAG7362992.1"/>
    <property type="molecule type" value="Genomic_DNA"/>
</dbReference>
<organism evidence="1 2">
    <name type="scientific">Nitzschia inconspicua</name>
    <dbReference type="NCBI Taxonomy" id="303405"/>
    <lineage>
        <taxon>Eukaryota</taxon>
        <taxon>Sar</taxon>
        <taxon>Stramenopiles</taxon>
        <taxon>Ochrophyta</taxon>
        <taxon>Bacillariophyta</taxon>
        <taxon>Bacillariophyceae</taxon>
        <taxon>Bacillariophycidae</taxon>
        <taxon>Bacillariales</taxon>
        <taxon>Bacillariaceae</taxon>
        <taxon>Nitzschia</taxon>
    </lineage>
</organism>
<accession>A0A9K3LJ60</accession>
<name>A0A9K3LJ60_9STRA</name>
<dbReference type="Proteomes" id="UP000693970">
    <property type="component" value="Unassembled WGS sequence"/>
</dbReference>
<reference evidence="1" key="2">
    <citation type="submission" date="2021-04" db="EMBL/GenBank/DDBJ databases">
        <authorList>
            <person name="Podell S."/>
        </authorList>
    </citation>
    <scope>NUCLEOTIDE SEQUENCE</scope>
    <source>
        <strain evidence="1">Hildebrandi</strain>
    </source>
</reference>
<dbReference type="OrthoDB" id="53019at2759"/>
<comment type="caution">
    <text evidence="1">The sequence shown here is derived from an EMBL/GenBank/DDBJ whole genome shotgun (WGS) entry which is preliminary data.</text>
</comment>
<sequence>MTSEEDDSATSTHNDPQSALGCLHGEFLHQSLQFLDWRQIVSVRRVSSSWNHAVSETVVEEQIDIPTRQVLRLIQKSLPNLHSLSFDQRTDPDILLQEDDDYHDEKENDADDVNGLAIQQFSELRHFRCVHAHPSPLRNINLSNLFRHWPYLQSLNLHGNEDLEWNLSDLSSLIHLKDIRLINNYHLRGDTWDLFHKKDKDSNDDEQWVPTALYYNLEILDISGCTPVTGRLRHFAKLPKLQWLGINRTGVKGDLRTDIRRGEFSSLQGIGLCSRSVYGANTIDSVADAHPVMKARLQIMKQSKWESPIWPLMVYLSPESPDYHERPEQRLYTSERDPPFSIEVVLVAGRFGWRWSNYLGGFCDTHWVDPEPDRETHEKGSDYWDEITAFQAQASMFSGFLDPPTPQEYRQLCEDHTVRESTRI</sequence>
<evidence type="ECO:0000313" key="2">
    <source>
        <dbReference type="Proteomes" id="UP000693970"/>
    </source>
</evidence>
<evidence type="ECO:0008006" key="3">
    <source>
        <dbReference type="Google" id="ProtNLM"/>
    </source>
</evidence>
<reference evidence="1" key="1">
    <citation type="journal article" date="2021" name="Sci. Rep.">
        <title>Diploid genomic architecture of Nitzschia inconspicua, an elite biomass production diatom.</title>
        <authorList>
            <person name="Oliver A."/>
            <person name="Podell S."/>
            <person name="Pinowska A."/>
            <person name="Traller J.C."/>
            <person name="Smith S.R."/>
            <person name="McClure R."/>
            <person name="Beliaev A."/>
            <person name="Bohutskyi P."/>
            <person name="Hill E.A."/>
            <person name="Rabines A."/>
            <person name="Zheng H."/>
            <person name="Allen L.Z."/>
            <person name="Kuo A."/>
            <person name="Grigoriev I.V."/>
            <person name="Allen A.E."/>
            <person name="Hazlebeck D."/>
            <person name="Allen E.E."/>
        </authorList>
    </citation>
    <scope>NUCLEOTIDE SEQUENCE</scope>
    <source>
        <strain evidence="1">Hildebrandi</strain>
    </source>
</reference>
<dbReference type="AlphaFoldDB" id="A0A9K3LJ60"/>
<keyword evidence="2" id="KW-1185">Reference proteome</keyword>